<gene>
    <name evidence="1" type="ordered locus">EbC_10940</name>
</gene>
<dbReference type="STRING" id="634500.EbC_10940"/>
<keyword evidence="2" id="KW-1185">Reference proteome</keyword>
<dbReference type="AlphaFoldDB" id="D8MP68"/>
<proteinExistence type="predicted"/>
<organism evidence="2">
    <name type="scientific">Erwinia billingiae (strain Eb661)</name>
    <dbReference type="NCBI Taxonomy" id="634500"/>
    <lineage>
        <taxon>Bacteria</taxon>
        <taxon>Pseudomonadati</taxon>
        <taxon>Pseudomonadota</taxon>
        <taxon>Gammaproteobacteria</taxon>
        <taxon>Enterobacterales</taxon>
        <taxon>Erwiniaceae</taxon>
        <taxon>Erwinia</taxon>
    </lineage>
</organism>
<accession>D8MP68</accession>
<dbReference type="Pfam" id="PF05926">
    <property type="entry name" value="Phage_GPL"/>
    <property type="match status" value="1"/>
</dbReference>
<dbReference type="KEGG" id="ebi:EbC_10940"/>
<dbReference type="HOGENOM" id="CLU_109291_1_2_6"/>
<protein>
    <submittedName>
        <fullName evidence="1">Capsid completion protein</fullName>
    </submittedName>
</protein>
<reference evidence="1 2" key="1">
    <citation type="journal article" date="2010" name="BMC Genomics">
        <title>Genome comparison of the epiphytic bacteria Erwinia billingiae and E. tasmaniensis with the pear pathogen E. pyrifoliae.</title>
        <authorList>
            <person name="Kube M."/>
            <person name="Migdoll A.M."/>
            <person name="Gehring I."/>
            <person name="Heitmann K."/>
            <person name="Mayer Y."/>
            <person name="Kuhl H."/>
            <person name="Knaust F."/>
            <person name="Geider K."/>
            <person name="Reinhardt R."/>
        </authorList>
    </citation>
    <scope>NUCLEOTIDE SEQUENCE [LARGE SCALE GENOMIC DNA]</scope>
    <source>
        <strain evidence="1 2">Eb661</strain>
    </source>
</reference>
<evidence type="ECO:0000313" key="2">
    <source>
        <dbReference type="Proteomes" id="UP000008793"/>
    </source>
</evidence>
<evidence type="ECO:0000313" key="1">
    <source>
        <dbReference type="EMBL" id="CAX58625.1"/>
    </source>
</evidence>
<sequence>MTMQFVAPEKASDTPEIILNNSFWPDIDLAGFRAAMRVDGTVTPARLRQVVLTAMSEVNAELYGYRERQEIRGFNSLADVPSEKLAGESQRLHHYRNAVWCWARAVLNERYQDFDATAAAAKRGEVLDDASGDLWRDARWAISRVQDMPHNIVELI</sequence>
<dbReference type="Proteomes" id="UP000008793">
    <property type="component" value="Chromosome"/>
</dbReference>
<dbReference type="eggNOG" id="ENOG5032SDV">
    <property type="taxonomic scope" value="Bacteria"/>
</dbReference>
<dbReference type="InterPro" id="IPR009225">
    <property type="entry name" value="Phage_head_completion_GpL"/>
</dbReference>
<name>D8MP68_ERWBE</name>
<dbReference type="EMBL" id="FP236843">
    <property type="protein sequence ID" value="CAX58625.1"/>
    <property type="molecule type" value="Genomic_DNA"/>
</dbReference>